<feature type="region of interest" description="Disordered" evidence="2">
    <location>
        <begin position="1368"/>
        <end position="1432"/>
    </location>
</feature>
<organism evidence="4 5">
    <name type="scientific">Maudiozyma exigua</name>
    <name type="common">Yeast</name>
    <name type="synonym">Kazachstania exigua</name>
    <dbReference type="NCBI Taxonomy" id="34358"/>
    <lineage>
        <taxon>Eukaryota</taxon>
        <taxon>Fungi</taxon>
        <taxon>Dikarya</taxon>
        <taxon>Ascomycota</taxon>
        <taxon>Saccharomycotina</taxon>
        <taxon>Saccharomycetes</taxon>
        <taxon>Saccharomycetales</taxon>
        <taxon>Saccharomycetaceae</taxon>
        <taxon>Maudiozyma</taxon>
    </lineage>
</organism>
<feature type="region of interest" description="Disordered" evidence="2">
    <location>
        <begin position="1"/>
        <end position="96"/>
    </location>
</feature>
<feature type="compositionally biased region" description="Basic and acidic residues" evidence="2">
    <location>
        <begin position="571"/>
        <end position="580"/>
    </location>
</feature>
<feature type="region of interest" description="Disordered" evidence="2">
    <location>
        <begin position="753"/>
        <end position="781"/>
    </location>
</feature>
<sequence>MSQESRGSSLNLGVSSIALQTPNTNRNANENSKYLDDRNRNVAQPNNLINTSTRDANESSPVPIHNKRLFVPDSDSDTSRPGSKKSTKTADSLRISGEENKLLSLLQSKMRFNKNKASRSSTPTKPPQSIIQNKEKSQISSPNVPIYQSPREYNVANRSYTTPSNNNRNNSIESGNIIRSDPQVTGVTRNISRQASLNFQRTPSASNISQNQNRSNDRIHSFQESMKNLLSQNYNGQRSTQNVTRSIISTDNSHMLRKTQMANSQPTLQSSQQDPLIRHSNKSVPTRYQTPSTQRVPNNDPNIPVTAQLPNNNGLIDRRSSSMVQITHPQSPYVTSNGTTSKKSSSFIDKPSKNKEKPPVIDLLYLDDGEEDEVEKDKVEKETHMEQTKKMEESSKVIDKSRGEKFESPSDESDESDDEEIDDEELKGLGTEKNLERESKEESASESDDESDQASNNKRTSTSKNTVDSSTNKMDSTHNNTRGYFYGDLKPSPEKVVSIVRSLGNKEPESKIEKEKENNVSKDLSNKTPFHDGSGTDSAKAVANTISKNESKLVYDIQKMNIHSLVSHSELTPEDKKETGVNRSSNNVSNPPQETNNNIQGEIQRNIESKEKMKEIQEHLLISQVSGDGNKISTTSVQESQINKDAIHDKDNSTNLNTHELPVVQINELKRQFAKIHRNMPNVNGSLSKMPRLTDETRNISKKAESSARQSKDSEIEKTNDISQPISQEAMFTSTQKSLSEADGTSHVQTEVPAQAKTGHPDLGATADSNSKTTNVSSRGSTDIVKLEDFNLLKDGVIQNYYRPLKNRLRSTSGTNKNGPRQPATLEVIYISDSDSEEEGGKSAQQSGSEASSKSDESDIEGKNDSEQSEEKYESDEKEEIGPKKIEEYDFSMNINYDDDDSSDMNENERVKLIKKYDKVLECNLMKYLKPHQSVQKRGLIRLMEGGIINHTRLSLNDSVSSTNDVCNVDNFESSPALFYQHLHKRSRLEEEKLSYELTDNFFRCGANLVSGKLTGKEKEITKADVLNEKIQGSNEATNQQNTYFQQKDKSDVVNTTNMNDTSTCIEKDIRNDEGFTKELTNLNDQLLPKEAVVSKGLSSPKKIQNLKEATVTDESFIPSKNGMKTHTEVTNEQNITHQANTGMKLNIAEDRNDANTKEDRQNLSIEKKTTHIPNSTDMINPDDKTIEKGIWLASRQPTETNTSHVNSSTGNVKSIHKISPAKDETSSTVTQTEVTLRGTEDKGANKKLNSREKWRKAWIANLKNCPFYLFEAYPNKPFTPEDRKKLDASFEEIKNTLKEKYSAPIMSDFNPETYIILLKGDVSDFKNNEEFKKIKAIAERPVHGRDMRIWSFDKISHFLSHMQNIPMPVLDKKNQDEKTEQRKESNNKTPETKEGTDHTLHAESINHRIDAREIPNGNEKEKPNEDIEKTKETVEGISRNVPIDNILETRAVPEDALRKIHHDNDLTSTQQPVNNVKDKSIRIIPDIKGTFEDNINGEVEINNSEIYEPSKLKSPQHFVGAVSETEEISNDDIAVQNSQHSEKGVATSNPESAVDHKEKEPNVHLKRADSHIKSMSTRLGNTVVQQHSFIPPQENEKEEKSPNNTSIILSVPPNPDDSNIVVSLINSQLTNEKDHNIYKEQENGRIITEMMSNLEDLAAELSAELKREQEENERARACILDLSNKLLEQEIANSRLKSSLEIERAMKQYVEEKNSQLGDALKRLKDQQKFGMYVNSMRLNEDEGTDK</sequence>
<feature type="compositionally biased region" description="Polar residues" evidence="2">
    <location>
        <begin position="118"/>
        <end position="143"/>
    </location>
</feature>
<evidence type="ECO:0000256" key="1">
    <source>
        <dbReference type="SAM" id="Coils"/>
    </source>
</evidence>
<feature type="compositionally biased region" description="Basic and acidic residues" evidence="2">
    <location>
        <begin position="504"/>
        <end position="520"/>
    </location>
</feature>
<feature type="compositionally biased region" description="Low complexity" evidence="2">
    <location>
        <begin position="157"/>
        <end position="180"/>
    </location>
</feature>
<evidence type="ECO:0000313" key="5">
    <source>
        <dbReference type="Proteomes" id="UP000750334"/>
    </source>
</evidence>
<feature type="compositionally biased region" description="Basic and acidic residues" evidence="2">
    <location>
        <begin position="375"/>
        <end position="408"/>
    </location>
</feature>
<feature type="compositionally biased region" description="Polar residues" evidence="2">
    <location>
        <begin position="329"/>
        <end position="338"/>
    </location>
</feature>
<feature type="compositionally biased region" description="Low complexity" evidence="2">
    <location>
        <begin position="581"/>
        <end position="590"/>
    </location>
</feature>
<dbReference type="Proteomes" id="UP000750334">
    <property type="component" value="Unassembled WGS sequence"/>
</dbReference>
<feature type="region of interest" description="Disordered" evidence="2">
    <location>
        <begin position="834"/>
        <end position="889"/>
    </location>
</feature>
<proteinExistence type="predicted"/>
<protein>
    <recommendedName>
        <fullName evidence="3">Sir4 SID domain-containing protein</fullName>
    </recommendedName>
</protein>
<feature type="compositionally biased region" description="Polar residues" evidence="2">
    <location>
        <begin position="260"/>
        <end position="274"/>
    </location>
</feature>
<feature type="compositionally biased region" description="Polar residues" evidence="2">
    <location>
        <begin position="1"/>
        <end position="32"/>
    </location>
</feature>
<feature type="compositionally biased region" description="Basic and acidic residues" evidence="2">
    <location>
        <begin position="1554"/>
        <end position="1568"/>
    </location>
</feature>
<dbReference type="Pfam" id="PF16991">
    <property type="entry name" value="SIR4_SID"/>
    <property type="match status" value="1"/>
</dbReference>
<name>A0A9P7B9Y9_MAUEX</name>
<feature type="compositionally biased region" description="Low complexity" evidence="2">
    <location>
        <begin position="842"/>
        <end position="852"/>
    </location>
</feature>
<keyword evidence="5" id="KW-1185">Reference proteome</keyword>
<keyword evidence="1" id="KW-0175">Coiled coil</keyword>
<dbReference type="OrthoDB" id="4070766at2759"/>
<feature type="compositionally biased region" description="Polar residues" evidence="2">
    <location>
        <begin position="456"/>
        <end position="482"/>
    </location>
</feature>
<feature type="region of interest" description="Disordered" evidence="2">
    <location>
        <begin position="112"/>
        <end position="183"/>
    </location>
</feature>
<feature type="compositionally biased region" description="Polar residues" evidence="2">
    <location>
        <begin position="767"/>
        <end position="781"/>
    </location>
</feature>
<feature type="region of interest" description="Disordered" evidence="2">
    <location>
        <begin position="1536"/>
        <end position="1568"/>
    </location>
</feature>
<feature type="region of interest" description="Disordered" evidence="2">
    <location>
        <begin position="566"/>
        <end position="600"/>
    </location>
</feature>
<comment type="caution">
    <text evidence="4">The sequence shown here is derived from an EMBL/GenBank/DDBJ whole genome shotgun (WGS) entry which is preliminary data.</text>
</comment>
<dbReference type="EMBL" id="PUHR01000054">
    <property type="protein sequence ID" value="KAG0668919.1"/>
    <property type="molecule type" value="Genomic_DNA"/>
</dbReference>
<feature type="compositionally biased region" description="Polar residues" evidence="2">
    <location>
        <begin position="1198"/>
        <end position="1213"/>
    </location>
</feature>
<feature type="compositionally biased region" description="Polar residues" evidence="2">
    <location>
        <begin position="41"/>
        <end position="60"/>
    </location>
</feature>
<feature type="compositionally biased region" description="Basic and acidic residues" evidence="2">
    <location>
        <begin position="350"/>
        <end position="359"/>
    </location>
</feature>
<feature type="coiled-coil region" evidence="1">
    <location>
        <begin position="1652"/>
        <end position="1728"/>
    </location>
</feature>
<feature type="compositionally biased region" description="Acidic residues" evidence="2">
    <location>
        <begin position="365"/>
        <end position="374"/>
    </location>
</feature>
<feature type="compositionally biased region" description="Acidic residues" evidence="2">
    <location>
        <begin position="409"/>
        <end position="425"/>
    </location>
</feature>
<feature type="region of interest" description="Disordered" evidence="2">
    <location>
        <begin position="259"/>
        <end position="316"/>
    </location>
</feature>
<reference evidence="4 5" key="1">
    <citation type="submission" date="2020-11" db="EMBL/GenBank/DDBJ databases">
        <title>Kefir isolates.</title>
        <authorList>
            <person name="Marcisauskas S."/>
            <person name="Kim Y."/>
            <person name="Blasche S."/>
        </authorList>
    </citation>
    <scope>NUCLEOTIDE SEQUENCE [LARGE SCALE GENOMIC DNA]</scope>
    <source>
        <strain evidence="4 5">OG2</strain>
    </source>
</reference>
<feature type="compositionally biased region" description="Basic and acidic residues" evidence="2">
    <location>
        <begin position="433"/>
        <end position="443"/>
    </location>
</feature>
<feature type="compositionally biased region" description="Polar residues" evidence="2">
    <location>
        <begin position="591"/>
        <end position="600"/>
    </location>
</feature>
<evidence type="ECO:0000256" key="2">
    <source>
        <dbReference type="SAM" id="MobiDB-lite"/>
    </source>
</evidence>
<feature type="compositionally biased region" description="Basic and acidic residues" evidence="2">
    <location>
        <begin position="853"/>
        <end position="872"/>
    </location>
</feature>
<feature type="region of interest" description="Disordered" evidence="2">
    <location>
        <begin position="699"/>
        <end position="726"/>
    </location>
</feature>
<feature type="compositionally biased region" description="Basic and acidic residues" evidence="2">
    <location>
        <begin position="1371"/>
        <end position="1432"/>
    </location>
</feature>
<feature type="compositionally biased region" description="Basic and acidic residues" evidence="2">
    <location>
        <begin position="699"/>
        <end position="720"/>
    </location>
</feature>
<feature type="domain" description="Sir4 SID" evidence="3">
    <location>
        <begin position="826"/>
        <end position="1001"/>
    </location>
</feature>
<dbReference type="InterPro" id="IPR031556">
    <property type="entry name" value="SIR4_SID"/>
</dbReference>
<feature type="region of interest" description="Disordered" evidence="2">
    <location>
        <begin position="1198"/>
        <end position="1235"/>
    </location>
</feature>
<dbReference type="Gene3D" id="6.10.140.1820">
    <property type="match status" value="1"/>
</dbReference>
<accession>A0A9P7B9Y9</accession>
<evidence type="ECO:0000313" key="4">
    <source>
        <dbReference type="EMBL" id="KAG0668919.1"/>
    </source>
</evidence>
<gene>
    <name evidence="4" type="ORF">C6P45_004269</name>
</gene>
<evidence type="ECO:0000259" key="3">
    <source>
        <dbReference type="Pfam" id="PF16991"/>
    </source>
</evidence>
<feature type="compositionally biased region" description="Polar residues" evidence="2">
    <location>
        <begin position="282"/>
        <end position="301"/>
    </location>
</feature>
<feature type="region of interest" description="Disordered" evidence="2">
    <location>
        <begin position="329"/>
        <end position="543"/>
    </location>
</feature>